<gene>
    <name evidence="7" type="ORF">CAMP_LOCUS13545</name>
</gene>
<reference evidence="7" key="1">
    <citation type="submission" date="2022-11" db="EMBL/GenBank/DDBJ databases">
        <authorList>
            <person name="Kikuchi T."/>
        </authorList>
    </citation>
    <scope>NUCLEOTIDE SEQUENCE</scope>
    <source>
        <strain evidence="7">PS1010</strain>
    </source>
</reference>
<dbReference type="InterPro" id="IPR052860">
    <property type="entry name" value="NRL-GPCR1"/>
</dbReference>
<feature type="transmembrane region" description="Helical" evidence="6">
    <location>
        <begin position="167"/>
        <end position="188"/>
    </location>
</feature>
<keyword evidence="5 6" id="KW-0472">Membrane</keyword>
<accession>A0A9P1N4L8</accession>
<sequence>MTTPTGSTLGSFYLRETGEIRNIYVKYLFSEMPVHVFNIFIIFFTFYFIFSKKVLIHMNLKIVITSYSLTALFLSIFRLTWLICDVFWVPLNIMEFFMFGRFIFQSSISAHLFVLSTERVIATVNANNYEHKSCSFFIVFWCLMTYPYSGVLLYSKYCIENGRQLNILTTIVCSGGSLIAMLIVYFVNKKQVDARRWKSKVSEAYQIRENIRTSRILMQMFGVGSIFLASACFFVLKFSTALLGDNKYDIIFNGYMYDILVSVGSTIESFLFLYYILPESQRRKVLRRMDLSHYRHRKSITITPTVVKLKFKNIHGIDVEVGANSGNDYFKQLSTAWK</sequence>
<keyword evidence="8" id="KW-1185">Reference proteome</keyword>
<comment type="similarity">
    <text evidence="2">Belongs to the nematode receptor-like protein sre family.</text>
</comment>
<organism evidence="7 8">
    <name type="scientific">Caenorhabditis angaria</name>
    <dbReference type="NCBI Taxonomy" id="860376"/>
    <lineage>
        <taxon>Eukaryota</taxon>
        <taxon>Metazoa</taxon>
        <taxon>Ecdysozoa</taxon>
        <taxon>Nematoda</taxon>
        <taxon>Chromadorea</taxon>
        <taxon>Rhabditida</taxon>
        <taxon>Rhabditina</taxon>
        <taxon>Rhabditomorpha</taxon>
        <taxon>Rhabditoidea</taxon>
        <taxon>Rhabditidae</taxon>
        <taxon>Peloderinae</taxon>
        <taxon>Caenorhabditis</taxon>
    </lineage>
</organism>
<keyword evidence="3 6" id="KW-0812">Transmembrane</keyword>
<proteinExistence type="inferred from homology"/>
<feature type="transmembrane region" description="Helical" evidence="6">
    <location>
        <begin position="216"/>
        <end position="236"/>
    </location>
</feature>
<feature type="transmembrane region" description="Helical" evidence="6">
    <location>
        <begin position="256"/>
        <end position="277"/>
    </location>
</feature>
<dbReference type="OrthoDB" id="5811630at2759"/>
<dbReference type="PANTHER" id="PTHR47521:SF9">
    <property type="entry name" value="SERPENTINE RECEPTOR, CLASS E (EPSILON)-RELATED"/>
    <property type="match status" value="1"/>
</dbReference>
<dbReference type="InterPro" id="IPR004151">
    <property type="entry name" value="7TM_GPCR_serpentine_rcpt_Sre"/>
</dbReference>
<evidence type="ECO:0000256" key="6">
    <source>
        <dbReference type="SAM" id="Phobius"/>
    </source>
</evidence>
<evidence type="ECO:0000256" key="4">
    <source>
        <dbReference type="ARBA" id="ARBA00022989"/>
    </source>
</evidence>
<comment type="subcellular location">
    <subcellularLocation>
        <location evidence="1">Membrane</location>
        <topology evidence="1">Multi-pass membrane protein</topology>
    </subcellularLocation>
</comment>
<dbReference type="PANTHER" id="PTHR47521">
    <property type="entry name" value="SERPENTINE RECEPTOR, CLASS E (EPSILON)-RELATED"/>
    <property type="match status" value="1"/>
</dbReference>
<evidence type="ECO:0000313" key="7">
    <source>
        <dbReference type="EMBL" id="CAI5450908.1"/>
    </source>
</evidence>
<dbReference type="Pfam" id="PF03125">
    <property type="entry name" value="Sre"/>
    <property type="match status" value="1"/>
</dbReference>
<protein>
    <submittedName>
        <fullName evidence="7">Uncharacterized protein</fullName>
    </submittedName>
</protein>
<keyword evidence="4 6" id="KW-1133">Transmembrane helix</keyword>
<evidence type="ECO:0000256" key="5">
    <source>
        <dbReference type="ARBA" id="ARBA00023136"/>
    </source>
</evidence>
<evidence type="ECO:0000256" key="3">
    <source>
        <dbReference type="ARBA" id="ARBA00022692"/>
    </source>
</evidence>
<dbReference type="Proteomes" id="UP001152747">
    <property type="component" value="Unassembled WGS sequence"/>
</dbReference>
<evidence type="ECO:0000256" key="2">
    <source>
        <dbReference type="ARBA" id="ARBA00006803"/>
    </source>
</evidence>
<dbReference type="AlphaFoldDB" id="A0A9P1N4L8"/>
<feature type="transmembrane region" description="Helical" evidence="6">
    <location>
        <begin position="62"/>
        <end position="90"/>
    </location>
</feature>
<evidence type="ECO:0000256" key="1">
    <source>
        <dbReference type="ARBA" id="ARBA00004141"/>
    </source>
</evidence>
<feature type="transmembrane region" description="Helical" evidence="6">
    <location>
        <begin position="136"/>
        <end position="155"/>
    </location>
</feature>
<dbReference type="EMBL" id="CANHGI010000005">
    <property type="protein sequence ID" value="CAI5450908.1"/>
    <property type="molecule type" value="Genomic_DNA"/>
</dbReference>
<name>A0A9P1N4L8_9PELO</name>
<feature type="transmembrane region" description="Helical" evidence="6">
    <location>
        <begin position="32"/>
        <end position="50"/>
    </location>
</feature>
<feature type="transmembrane region" description="Helical" evidence="6">
    <location>
        <begin position="96"/>
        <end position="115"/>
    </location>
</feature>
<dbReference type="GO" id="GO:0007606">
    <property type="term" value="P:sensory perception of chemical stimulus"/>
    <property type="evidence" value="ECO:0007669"/>
    <property type="project" value="InterPro"/>
</dbReference>
<comment type="caution">
    <text evidence="7">The sequence shown here is derived from an EMBL/GenBank/DDBJ whole genome shotgun (WGS) entry which is preliminary data.</text>
</comment>
<dbReference type="GO" id="GO:0016020">
    <property type="term" value="C:membrane"/>
    <property type="evidence" value="ECO:0007669"/>
    <property type="project" value="UniProtKB-SubCell"/>
</dbReference>
<evidence type="ECO:0000313" key="8">
    <source>
        <dbReference type="Proteomes" id="UP001152747"/>
    </source>
</evidence>